<comment type="caution">
    <text evidence="7">The sequence shown here is derived from an EMBL/GenBank/DDBJ whole genome shotgun (WGS) entry which is preliminary data.</text>
</comment>
<feature type="domain" description="RNA polymerase sigma-70 region 2" evidence="5">
    <location>
        <begin position="39"/>
        <end position="109"/>
    </location>
</feature>
<dbReference type="InterPro" id="IPR013325">
    <property type="entry name" value="RNA_pol_sigma_r2"/>
</dbReference>
<dbReference type="InterPro" id="IPR014284">
    <property type="entry name" value="RNA_pol_sigma-70_dom"/>
</dbReference>
<accession>A0A327YKZ7</accession>
<dbReference type="InterPro" id="IPR000943">
    <property type="entry name" value="RNA_pol_sigma70"/>
</dbReference>
<proteinExistence type="predicted"/>
<dbReference type="CDD" id="cd06171">
    <property type="entry name" value="Sigma70_r4"/>
    <property type="match status" value="1"/>
</dbReference>
<dbReference type="AlphaFoldDB" id="A0A327YKZ7"/>
<dbReference type="PANTHER" id="PTHR30603">
    <property type="entry name" value="RNA POLYMERASE SIGMA FACTOR RPO"/>
    <property type="match status" value="1"/>
</dbReference>
<dbReference type="PRINTS" id="PR00046">
    <property type="entry name" value="SIGMA70FCT"/>
</dbReference>
<reference evidence="7 8" key="1">
    <citation type="submission" date="2018-06" db="EMBL/GenBank/DDBJ databases">
        <title>Genomic Encyclopedia of Type Strains, Phase III (KMG-III): the genomes of soil and plant-associated and newly described type strains.</title>
        <authorList>
            <person name="Whitman W."/>
        </authorList>
    </citation>
    <scope>NUCLEOTIDE SEQUENCE [LARGE SCALE GENOMIC DNA]</scope>
    <source>
        <strain evidence="7 8">CGMCC 1.12398</strain>
    </source>
</reference>
<evidence type="ECO:0000256" key="4">
    <source>
        <dbReference type="ARBA" id="ARBA00023163"/>
    </source>
</evidence>
<dbReference type="EMBL" id="QLMI01000005">
    <property type="protein sequence ID" value="RAK21620.1"/>
    <property type="molecule type" value="Genomic_DNA"/>
</dbReference>
<gene>
    <name evidence="7" type="ORF">B0I03_10552</name>
</gene>
<dbReference type="RefSeq" id="WP_111567080.1">
    <property type="nucleotide sequence ID" value="NZ_QLMI01000005.1"/>
</dbReference>
<keyword evidence="4" id="KW-0804">Transcription</keyword>
<keyword evidence="2" id="KW-0731">Sigma factor</keyword>
<protein>
    <submittedName>
        <fullName evidence="7">RNA polymerase sigma factor (Sigma-70 family)</fullName>
    </submittedName>
</protein>
<dbReference type="GO" id="GO:0003677">
    <property type="term" value="F:DNA binding"/>
    <property type="evidence" value="ECO:0007669"/>
    <property type="project" value="UniProtKB-KW"/>
</dbReference>
<keyword evidence="1" id="KW-0805">Transcription regulation</keyword>
<evidence type="ECO:0000313" key="8">
    <source>
        <dbReference type="Proteomes" id="UP000249620"/>
    </source>
</evidence>
<name>A0A327YKZ7_9FLAO</name>
<organism evidence="7 8">
    <name type="scientific">Flavobacterium aquaticum</name>
    <dbReference type="NCBI Taxonomy" id="1236486"/>
    <lineage>
        <taxon>Bacteria</taxon>
        <taxon>Pseudomonadati</taxon>
        <taxon>Bacteroidota</taxon>
        <taxon>Flavobacteriia</taxon>
        <taxon>Flavobacteriales</taxon>
        <taxon>Flavobacteriaceae</taxon>
        <taxon>Flavobacterium</taxon>
    </lineage>
</organism>
<sequence length="195" mass="22887">MNQIFRNDLKKYPPLNNLELLELFHKYKDENDNSAYEKLINHNLRLVVHYANQYSFLVKDILTIDDLIAEGNIGLIEAIKNFDISKNVKFSYYASFWIKKYMIELIKMQDVNTFQSDEIEIIEEEVEDNSDIKLKLKKALNHLKKNEQIAVMYYFGFGGDSLTLEEIGEEMNLSKQRVGQIITKAKEKLKALIKL</sequence>
<dbReference type="GO" id="GO:0016987">
    <property type="term" value="F:sigma factor activity"/>
    <property type="evidence" value="ECO:0007669"/>
    <property type="project" value="UniProtKB-KW"/>
</dbReference>
<dbReference type="InterPro" id="IPR013324">
    <property type="entry name" value="RNA_pol_sigma_r3/r4-like"/>
</dbReference>
<dbReference type="GO" id="GO:0006352">
    <property type="term" value="P:DNA-templated transcription initiation"/>
    <property type="evidence" value="ECO:0007669"/>
    <property type="project" value="InterPro"/>
</dbReference>
<evidence type="ECO:0000259" key="5">
    <source>
        <dbReference type="Pfam" id="PF04542"/>
    </source>
</evidence>
<dbReference type="Proteomes" id="UP000249620">
    <property type="component" value="Unassembled WGS sequence"/>
</dbReference>
<evidence type="ECO:0000256" key="1">
    <source>
        <dbReference type="ARBA" id="ARBA00023015"/>
    </source>
</evidence>
<dbReference type="SUPFAM" id="SSF88659">
    <property type="entry name" value="Sigma3 and sigma4 domains of RNA polymerase sigma factors"/>
    <property type="match status" value="1"/>
</dbReference>
<dbReference type="Gene3D" id="1.20.120.1810">
    <property type="match status" value="1"/>
</dbReference>
<evidence type="ECO:0000259" key="6">
    <source>
        <dbReference type="Pfam" id="PF04545"/>
    </source>
</evidence>
<dbReference type="OrthoDB" id="9809557at2"/>
<dbReference type="InterPro" id="IPR007627">
    <property type="entry name" value="RNA_pol_sigma70_r2"/>
</dbReference>
<dbReference type="Pfam" id="PF04545">
    <property type="entry name" value="Sigma70_r4"/>
    <property type="match status" value="1"/>
</dbReference>
<dbReference type="InterPro" id="IPR036388">
    <property type="entry name" value="WH-like_DNA-bd_sf"/>
</dbReference>
<dbReference type="SUPFAM" id="SSF88946">
    <property type="entry name" value="Sigma2 domain of RNA polymerase sigma factors"/>
    <property type="match status" value="1"/>
</dbReference>
<dbReference type="InterPro" id="IPR007630">
    <property type="entry name" value="RNA_pol_sigma70_r4"/>
</dbReference>
<dbReference type="Gene3D" id="1.10.10.10">
    <property type="entry name" value="Winged helix-like DNA-binding domain superfamily/Winged helix DNA-binding domain"/>
    <property type="match status" value="1"/>
</dbReference>
<evidence type="ECO:0000256" key="2">
    <source>
        <dbReference type="ARBA" id="ARBA00023082"/>
    </source>
</evidence>
<keyword evidence="3" id="KW-0238">DNA-binding</keyword>
<evidence type="ECO:0000313" key="7">
    <source>
        <dbReference type="EMBL" id="RAK21620.1"/>
    </source>
</evidence>
<evidence type="ECO:0000256" key="3">
    <source>
        <dbReference type="ARBA" id="ARBA00023125"/>
    </source>
</evidence>
<dbReference type="Pfam" id="PF04542">
    <property type="entry name" value="Sigma70_r2"/>
    <property type="match status" value="1"/>
</dbReference>
<dbReference type="InterPro" id="IPR050239">
    <property type="entry name" value="Sigma-70_RNA_pol_init_factors"/>
</dbReference>
<dbReference type="NCBIfam" id="TIGR02937">
    <property type="entry name" value="sigma70-ECF"/>
    <property type="match status" value="1"/>
</dbReference>
<feature type="domain" description="RNA polymerase sigma-70 region 4" evidence="6">
    <location>
        <begin position="139"/>
        <end position="190"/>
    </location>
</feature>
<dbReference type="PANTHER" id="PTHR30603:SF47">
    <property type="entry name" value="RNA POLYMERASE SIGMA FACTOR SIGD, CHLOROPLASTIC"/>
    <property type="match status" value="1"/>
</dbReference>
<keyword evidence="8" id="KW-1185">Reference proteome</keyword>